<evidence type="ECO:0000313" key="1">
    <source>
        <dbReference type="EMBL" id="KAL1876438.1"/>
    </source>
</evidence>
<keyword evidence="2" id="KW-1185">Reference proteome</keyword>
<gene>
    <name evidence="1" type="ORF">VTK73DRAFT_9304</name>
</gene>
<accession>A0ABR3XKD1</accession>
<organism evidence="1 2">
    <name type="scientific">Phialemonium thermophilum</name>
    <dbReference type="NCBI Taxonomy" id="223376"/>
    <lineage>
        <taxon>Eukaryota</taxon>
        <taxon>Fungi</taxon>
        <taxon>Dikarya</taxon>
        <taxon>Ascomycota</taxon>
        <taxon>Pezizomycotina</taxon>
        <taxon>Sordariomycetes</taxon>
        <taxon>Sordariomycetidae</taxon>
        <taxon>Cephalothecales</taxon>
        <taxon>Cephalothecaceae</taxon>
        <taxon>Phialemonium</taxon>
    </lineage>
</organism>
<evidence type="ECO:0000313" key="2">
    <source>
        <dbReference type="Proteomes" id="UP001586593"/>
    </source>
</evidence>
<dbReference type="EMBL" id="JAZHXJ010000076">
    <property type="protein sequence ID" value="KAL1876438.1"/>
    <property type="molecule type" value="Genomic_DNA"/>
</dbReference>
<sequence length="336" mass="38049">MAGTQASSVLPVELIYHIIGYVLPVNRDEILPPSHTATKTLLALSTVCRATFPVATAHLWRHCLYIDSRPRLRLLLEGLRSRQARADVAKPSPHSLYLGPFTGEYLDLPTAQHVRDLFYEVRASLRRLVIDMPLRSLYPEDDTEGLRQTLREGFVTLTALEEFVTVRDELFLETVPASHRLADQEEEPAVWRLWAQLRRLALYNANVVHDSLLVHAAALPRLETIVLTRADGLSHGCLKSEFFQRGDPRRAVKVLLVNVADQQPPDLQRHRWATVDPRGLMRVIEYNVPTSFYGDEDPITLCQEWVKSAALKGTLWKWEGIEVEADPPATQGTDTL</sequence>
<reference evidence="1 2" key="1">
    <citation type="journal article" date="2024" name="Commun. Biol.">
        <title>Comparative genomic analysis of thermophilic fungi reveals convergent evolutionary adaptations and gene losses.</title>
        <authorList>
            <person name="Steindorff A.S."/>
            <person name="Aguilar-Pontes M.V."/>
            <person name="Robinson A.J."/>
            <person name="Andreopoulos B."/>
            <person name="LaButti K."/>
            <person name="Kuo A."/>
            <person name="Mondo S."/>
            <person name="Riley R."/>
            <person name="Otillar R."/>
            <person name="Haridas S."/>
            <person name="Lipzen A."/>
            <person name="Grimwood J."/>
            <person name="Schmutz J."/>
            <person name="Clum A."/>
            <person name="Reid I.D."/>
            <person name="Moisan M.C."/>
            <person name="Butler G."/>
            <person name="Nguyen T.T.M."/>
            <person name="Dewar K."/>
            <person name="Conant G."/>
            <person name="Drula E."/>
            <person name="Henrissat B."/>
            <person name="Hansel C."/>
            <person name="Singer S."/>
            <person name="Hutchinson M.I."/>
            <person name="de Vries R.P."/>
            <person name="Natvig D.O."/>
            <person name="Powell A.J."/>
            <person name="Tsang A."/>
            <person name="Grigoriev I.V."/>
        </authorList>
    </citation>
    <scope>NUCLEOTIDE SEQUENCE [LARGE SCALE GENOMIC DNA]</scope>
    <source>
        <strain evidence="1 2">ATCC 24622</strain>
    </source>
</reference>
<evidence type="ECO:0008006" key="3">
    <source>
        <dbReference type="Google" id="ProtNLM"/>
    </source>
</evidence>
<name>A0ABR3XKD1_9PEZI</name>
<comment type="caution">
    <text evidence="1">The sequence shown here is derived from an EMBL/GenBank/DDBJ whole genome shotgun (WGS) entry which is preliminary data.</text>
</comment>
<protein>
    <recommendedName>
        <fullName evidence="3">F-box domain-containing protein</fullName>
    </recommendedName>
</protein>
<proteinExistence type="predicted"/>
<dbReference type="Proteomes" id="UP001586593">
    <property type="component" value="Unassembled WGS sequence"/>
</dbReference>